<dbReference type="PANTHER" id="PTHR36934">
    <property type="entry name" value="BLR0278 PROTEIN"/>
    <property type="match status" value="1"/>
</dbReference>
<dbReference type="EMBL" id="DTBH01000146">
    <property type="protein sequence ID" value="HGQ77600.1"/>
    <property type="molecule type" value="Genomic_DNA"/>
</dbReference>
<reference evidence="3" key="2">
    <citation type="journal article" date="2020" name="mSystems">
        <title>Genome- and Community-Level Interaction Insights into Carbon Utilization and Element Cycling Functions of Hydrothermarchaeota in Hydrothermal Sediment.</title>
        <authorList>
            <person name="Zhou Z."/>
            <person name="Liu Y."/>
            <person name="Xu W."/>
            <person name="Pan J."/>
            <person name="Luo Z.H."/>
            <person name="Li M."/>
        </authorList>
    </citation>
    <scope>NUCLEOTIDE SEQUENCE [LARGE SCALE GENOMIC DNA]</scope>
    <source>
        <strain evidence="4">SpSt-604</strain>
        <strain evidence="3">SpSt-640</strain>
    </source>
</reference>
<dbReference type="Pfam" id="PF22636">
    <property type="entry name" value="FlK"/>
    <property type="match status" value="1"/>
</dbReference>
<dbReference type="EMBL" id="CP011393">
    <property type="protein sequence ID" value="ANE41335.1"/>
    <property type="molecule type" value="Genomic_DNA"/>
</dbReference>
<dbReference type="Proteomes" id="UP000077096">
    <property type="component" value="Chromosome"/>
</dbReference>
<name>A0A172T2T5_FERPE</name>
<evidence type="ECO:0000313" key="3">
    <source>
        <dbReference type="EMBL" id="HGQ77600.1"/>
    </source>
</evidence>
<sequence>MERFESLLGLNKSFEIATDESMVWDEDSELSYLHLVSTSSLFKEVSAASFDLLNSYLSEDETSVVTKVEIEHIAPVVVGEHLVAGLRITDVSKNHITFKVLILRESQKIAEINLTRVVVSKNYLRRKALEHA</sequence>
<dbReference type="InterPro" id="IPR029069">
    <property type="entry name" value="HotDog_dom_sf"/>
</dbReference>
<dbReference type="PANTHER" id="PTHR36934:SF1">
    <property type="entry name" value="THIOESTERASE DOMAIN-CONTAINING PROTEIN"/>
    <property type="match status" value="1"/>
</dbReference>
<dbReference type="KEGG" id="fng:JM64_04575"/>
<protein>
    <submittedName>
        <fullName evidence="2">Thioesterase</fullName>
    </submittedName>
</protein>
<gene>
    <name evidence="4" type="ORF">ENT72_02415</name>
    <name evidence="3" type="ORF">ENU12_06830</name>
    <name evidence="2" type="ORF">JM64_04575</name>
</gene>
<dbReference type="InterPro" id="IPR025540">
    <property type="entry name" value="FlK"/>
</dbReference>
<evidence type="ECO:0000313" key="2">
    <source>
        <dbReference type="EMBL" id="ANE41335.1"/>
    </source>
</evidence>
<dbReference type="CDD" id="cd03440">
    <property type="entry name" value="hot_dog"/>
    <property type="match status" value="1"/>
</dbReference>
<evidence type="ECO:0000313" key="4">
    <source>
        <dbReference type="EMBL" id="HGU41764.1"/>
    </source>
</evidence>
<feature type="domain" description="Fluoroacetyl-CoA-specific thioesterase-like" evidence="1">
    <location>
        <begin position="19"/>
        <end position="121"/>
    </location>
</feature>
<proteinExistence type="predicted"/>
<dbReference type="OrthoDB" id="37527at2"/>
<dbReference type="PATRIC" id="fig|93466.3.peg.976"/>
<organism evidence="2 5">
    <name type="scientific">Fervidobacterium pennivorans</name>
    <dbReference type="NCBI Taxonomy" id="93466"/>
    <lineage>
        <taxon>Bacteria</taxon>
        <taxon>Thermotogati</taxon>
        <taxon>Thermotogota</taxon>
        <taxon>Thermotogae</taxon>
        <taxon>Thermotogales</taxon>
        <taxon>Fervidobacteriaceae</taxon>
        <taxon>Fervidobacterium</taxon>
    </lineage>
</organism>
<dbReference type="InterPro" id="IPR054485">
    <property type="entry name" value="FlK-like_dom"/>
</dbReference>
<dbReference type="SUPFAM" id="SSF54637">
    <property type="entry name" value="Thioesterase/thiol ester dehydrase-isomerase"/>
    <property type="match status" value="1"/>
</dbReference>
<dbReference type="AlphaFoldDB" id="A0A172T2T5"/>
<evidence type="ECO:0000259" key="1">
    <source>
        <dbReference type="Pfam" id="PF22636"/>
    </source>
</evidence>
<evidence type="ECO:0000313" key="5">
    <source>
        <dbReference type="Proteomes" id="UP000077096"/>
    </source>
</evidence>
<reference evidence="2 5" key="1">
    <citation type="submission" date="2014-08" db="EMBL/GenBank/DDBJ databases">
        <title>Fervidobacterium pennivorans DYC genome.</title>
        <authorList>
            <person name="Wushke S."/>
        </authorList>
    </citation>
    <scope>NUCLEOTIDE SEQUENCE [LARGE SCALE GENOMIC DNA]</scope>
    <source>
        <strain evidence="2 5">DYC</strain>
    </source>
</reference>
<accession>A0A172T2T5</accession>
<dbReference type="EMBL" id="DSZT01000072">
    <property type="protein sequence ID" value="HGU41764.1"/>
    <property type="molecule type" value="Genomic_DNA"/>
</dbReference>
<dbReference type="Gene3D" id="3.10.129.10">
    <property type="entry name" value="Hotdog Thioesterase"/>
    <property type="match status" value="1"/>
</dbReference>